<dbReference type="InterPro" id="IPR029058">
    <property type="entry name" value="AB_hydrolase_fold"/>
</dbReference>
<dbReference type="Pfam" id="PF07859">
    <property type="entry name" value="Abhydrolase_3"/>
    <property type="match status" value="1"/>
</dbReference>
<comment type="caution">
    <text evidence="3">The sequence shown here is derived from an EMBL/GenBank/DDBJ whole genome shotgun (WGS) entry which is preliminary data.</text>
</comment>
<organism evidence="3 4">
    <name type="scientific">Kineococcus mangrovi</name>
    <dbReference type="NCBI Taxonomy" id="1660183"/>
    <lineage>
        <taxon>Bacteria</taxon>
        <taxon>Bacillati</taxon>
        <taxon>Actinomycetota</taxon>
        <taxon>Actinomycetes</taxon>
        <taxon>Kineosporiales</taxon>
        <taxon>Kineosporiaceae</taxon>
        <taxon>Kineococcus</taxon>
    </lineage>
</organism>
<evidence type="ECO:0000256" key="1">
    <source>
        <dbReference type="ARBA" id="ARBA00022801"/>
    </source>
</evidence>
<accession>A0ABV4I379</accession>
<evidence type="ECO:0000313" key="3">
    <source>
        <dbReference type="EMBL" id="MEZ0493131.1"/>
    </source>
</evidence>
<dbReference type="GO" id="GO:0016787">
    <property type="term" value="F:hydrolase activity"/>
    <property type="evidence" value="ECO:0007669"/>
    <property type="project" value="UniProtKB-KW"/>
</dbReference>
<keyword evidence="1 3" id="KW-0378">Hydrolase</keyword>
<dbReference type="InterPro" id="IPR050300">
    <property type="entry name" value="GDXG_lipolytic_enzyme"/>
</dbReference>
<proteinExistence type="predicted"/>
<evidence type="ECO:0000313" key="4">
    <source>
        <dbReference type="Proteomes" id="UP001566476"/>
    </source>
</evidence>
<feature type="domain" description="Alpha/beta hydrolase fold-3" evidence="2">
    <location>
        <begin position="160"/>
        <end position="346"/>
    </location>
</feature>
<protein>
    <submittedName>
        <fullName evidence="3">Alpha/beta hydrolase</fullName>
    </submittedName>
</protein>
<keyword evidence="4" id="KW-1185">Reference proteome</keyword>
<reference evidence="3 4" key="1">
    <citation type="submission" date="2024-07" db="EMBL/GenBank/DDBJ databases">
        <authorList>
            <person name="Thanompreechachai J."/>
            <person name="Duangmal K."/>
        </authorList>
    </citation>
    <scope>NUCLEOTIDE SEQUENCE [LARGE SCALE GENOMIC DNA]</scope>
    <source>
        <strain evidence="3 4">TBRC 1896</strain>
    </source>
</reference>
<dbReference type="PANTHER" id="PTHR48081">
    <property type="entry name" value="AB HYDROLASE SUPERFAMILY PROTEIN C4A8.06C"/>
    <property type="match status" value="1"/>
</dbReference>
<dbReference type="Proteomes" id="UP001566476">
    <property type="component" value="Unassembled WGS sequence"/>
</dbReference>
<sequence length="376" mass="39762">MTPAPPGLVAVAAPGVLAGSRTAREVFDTALRSRRLHGSLVLTADADEFRAACATAAATGEFLLVTGDDTPADELLAHLPDDATVVRVDLDARDVDPSHRVRRHIRWRGTAGLRFAVDDWYFQRTSPATRVDYGPDPDQHAHLRLPDPDVHGPGPHPLAVLVHGGYWRSRWEADTLHAAATDLTTRGFATWNLEYRRPDRHGWDATTADVAAGYAALADLPGPLDRARLVTLGHSAGGQLVGRLTADLPAAGKPALTVSLAGCLDLHSIHARALSEHAVAGALGGTPAQLPDVYAASSPLARLPLGAPVAVVCCRGDDPDLLDASRRFAAAARSAGDEVHVVEDEGDHFSVVDPSSTVWAAVVDLLDPLRRGDVQG</sequence>
<evidence type="ECO:0000259" key="2">
    <source>
        <dbReference type="Pfam" id="PF07859"/>
    </source>
</evidence>
<dbReference type="Gene3D" id="3.40.50.1820">
    <property type="entry name" value="alpha/beta hydrolase"/>
    <property type="match status" value="1"/>
</dbReference>
<dbReference type="EMBL" id="JBGGTQ010000005">
    <property type="protein sequence ID" value="MEZ0493131.1"/>
    <property type="molecule type" value="Genomic_DNA"/>
</dbReference>
<dbReference type="InterPro" id="IPR013094">
    <property type="entry name" value="AB_hydrolase_3"/>
</dbReference>
<gene>
    <name evidence="3" type="ORF">AB2L28_12890</name>
</gene>
<dbReference type="RefSeq" id="WP_370719366.1">
    <property type="nucleotide sequence ID" value="NZ_JBGGTQ010000005.1"/>
</dbReference>
<name>A0ABV4I379_9ACTN</name>
<dbReference type="SUPFAM" id="SSF53474">
    <property type="entry name" value="alpha/beta-Hydrolases"/>
    <property type="match status" value="1"/>
</dbReference>